<keyword evidence="1" id="KW-0808">Transferase</keyword>
<proteinExistence type="predicted"/>
<dbReference type="GO" id="GO:0008080">
    <property type="term" value="F:N-acetyltransferase activity"/>
    <property type="evidence" value="ECO:0007669"/>
    <property type="project" value="InterPro"/>
</dbReference>
<evidence type="ECO:0000313" key="4">
    <source>
        <dbReference type="Proteomes" id="UP001362999"/>
    </source>
</evidence>
<dbReference type="EMBL" id="JAWWNJ010000001">
    <property type="protein sequence ID" value="KAK7064181.1"/>
    <property type="molecule type" value="Genomic_DNA"/>
</dbReference>
<comment type="caution">
    <text evidence="3">The sequence shown here is derived from an EMBL/GenBank/DDBJ whole genome shotgun (WGS) entry which is preliminary data.</text>
</comment>
<name>A0AAW0EFR2_9AGAR</name>
<evidence type="ECO:0008006" key="5">
    <source>
        <dbReference type="Google" id="ProtNLM"/>
    </source>
</evidence>
<keyword evidence="2" id="KW-0812">Transmembrane</keyword>
<feature type="transmembrane region" description="Helical" evidence="2">
    <location>
        <begin position="66"/>
        <end position="90"/>
    </location>
</feature>
<dbReference type="Gene3D" id="3.40.630.30">
    <property type="match status" value="1"/>
</dbReference>
<reference evidence="3 4" key="1">
    <citation type="journal article" date="2024" name="J Genomics">
        <title>Draft genome sequencing and assembly of Favolaschia claudopus CIRM-BRFM 2984 isolated from oak limbs.</title>
        <authorList>
            <person name="Navarro D."/>
            <person name="Drula E."/>
            <person name="Chaduli D."/>
            <person name="Cazenave R."/>
            <person name="Ahrendt S."/>
            <person name="Wang J."/>
            <person name="Lipzen A."/>
            <person name="Daum C."/>
            <person name="Barry K."/>
            <person name="Grigoriev I.V."/>
            <person name="Favel A."/>
            <person name="Rosso M.N."/>
            <person name="Martin F."/>
        </authorList>
    </citation>
    <scope>NUCLEOTIDE SEQUENCE [LARGE SCALE GENOMIC DNA]</scope>
    <source>
        <strain evidence="3 4">CIRM-BRFM 2984</strain>
    </source>
</reference>
<organism evidence="3 4">
    <name type="scientific">Favolaschia claudopus</name>
    <dbReference type="NCBI Taxonomy" id="2862362"/>
    <lineage>
        <taxon>Eukaryota</taxon>
        <taxon>Fungi</taxon>
        <taxon>Dikarya</taxon>
        <taxon>Basidiomycota</taxon>
        <taxon>Agaricomycotina</taxon>
        <taxon>Agaricomycetes</taxon>
        <taxon>Agaricomycetidae</taxon>
        <taxon>Agaricales</taxon>
        <taxon>Marasmiineae</taxon>
        <taxon>Mycenaceae</taxon>
        <taxon>Favolaschia</taxon>
    </lineage>
</organism>
<keyword evidence="2" id="KW-1133">Transmembrane helix</keyword>
<dbReference type="AlphaFoldDB" id="A0AAW0EFR2"/>
<gene>
    <name evidence="3" type="ORF">R3P38DRAFT_2822905</name>
</gene>
<protein>
    <recommendedName>
        <fullName evidence="5">N-acetyltransferase domain-containing protein</fullName>
    </recommendedName>
</protein>
<evidence type="ECO:0000256" key="2">
    <source>
        <dbReference type="SAM" id="Phobius"/>
    </source>
</evidence>
<sequence length="249" mass="28658">MAASMRPIQDSDEKLVRFMIAKSNMEPLAVANRRTYYHPIYIAVWLVCSSVFMEFMNWYPKPEHGWIGYLQPLPAFGTLFVPLMFAVDWVNRPYFENRTQEVLRAPDLRGNIKAYYSRSLASGFWIVEFDGKFVGLIAIDASVGEEAVKPRTTTSEIATIRHFYVQEPYPAAGIQDDMLSHAVDHCFTTKHDIVQKVQAPDSPLVLYAQKALKESGFVLEKHTETIGVSRWKLGLRVLERNIWEQRKKP</sequence>
<dbReference type="Proteomes" id="UP001362999">
    <property type="component" value="Unassembled WGS sequence"/>
</dbReference>
<dbReference type="InterPro" id="IPR050769">
    <property type="entry name" value="NAT_camello-type"/>
</dbReference>
<dbReference type="PANTHER" id="PTHR13947">
    <property type="entry name" value="GNAT FAMILY N-ACETYLTRANSFERASE"/>
    <property type="match status" value="1"/>
</dbReference>
<evidence type="ECO:0000313" key="3">
    <source>
        <dbReference type="EMBL" id="KAK7064181.1"/>
    </source>
</evidence>
<keyword evidence="4" id="KW-1185">Reference proteome</keyword>
<feature type="transmembrane region" description="Helical" evidence="2">
    <location>
        <begin position="40"/>
        <end position="60"/>
    </location>
</feature>
<dbReference type="SUPFAM" id="SSF55729">
    <property type="entry name" value="Acyl-CoA N-acyltransferases (Nat)"/>
    <property type="match status" value="1"/>
</dbReference>
<dbReference type="InterPro" id="IPR016181">
    <property type="entry name" value="Acyl_CoA_acyltransferase"/>
</dbReference>
<dbReference type="PANTHER" id="PTHR13947:SF37">
    <property type="entry name" value="LD18367P"/>
    <property type="match status" value="1"/>
</dbReference>
<keyword evidence="2" id="KW-0472">Membrane</keyword>
<evidence type="ECO:0000256" key="1">
    <source>
        <dbReference type="ARBA" id="ARBA00022679"/>
    </source>
</evidence>
<accession>A0AAW0EFR2</accession>